<organism evidence="2 3">
    <name type="scientific">Paraclostridium ghonii</name>
    <dbReference type="NCBI Taxonomy" id="29358"/>
    <lineage>
        <taxon>Bacteria</taxon>
        <taxon>Bacillati</taxon>
        <taxon>Bacillota</taxon>
        <taxon>Clostridia</taxon>
        <taxon>Peptostreptococcales</taxon>
        <taxon>Peptostreptococcaceae</taxon>
        <taxon>Paraclostridium</taxon>
    </lineage>
</organism>
<keyword evidence="3" id="KW-1185">Reference proteome</keyword>
<evidence type="ECO:0000313" key="3">
    <source>
        <dbReference type="Proteomes" id="UP001232584"/>
    </source>
</evidence>
<sequence>MKKETFTLLSSMIPILLFFNIVIFKEILIANIIISIAIVIISIKLVSEVIKLKNNTH</sequence>
<accession>A0ABU0MY63</accession>
<gene>
    <name evidence="2" type="ORF">QOZ92_000965</name>
</gene>
<dbReference type="EMBL" id="JAUSWG010000003">
    <property type="protein sequence ID" value="MDQ0555852.1"/>
    <property type="molecule type" value="Genomic_DNA"/>
</dbReference>
<dbReference type="Proteomes" id="UP001232584">
    <property type="component" value="Unassembled WGS sequence"/>
</dbReference>
<keyword evidence="1" id="KW-0812">Transmembrane</keyword>
<keyword evidence="1" id="KW-0472">Membrane</keyword>
<feature type="transmembrane region" description="Helical" evidence="1">
    <location>
        <begin position="5"/>
        <end position="23"/>
    </location>
</feature>
<name>A0ABU0MY63_9FIRM</name>
<feature type="transmembrane region" description="Helical" evidence="1">
    <location>
        <begin position="29"/>
        <end position="47"/>
    </location>
</feature>
<evidence type="ECO:0000313" key="2">
    <source>
        <dbReference type="EMBL" id="MDQ0555852.1"/>
    </source>
</evidence>
<dbReference type="RefSeq" id="WP_307503894.1">
    <property type="nucleotide sequence ID" value="NZ_BAAACE010000001.1"/>
</dbReference>
<evidence type="ECO:0000256" key="1">
    <source>
        <dbReference type="SAM" id="Phobius"/>
    </source>
</evidence>
<keyword evidence="1" id="KW-1133">Transmembrane helix</keyword>
<reference evidence="2 3" key="1">
    <citation type="submission" date="2023-07" db="EMBL/GenBank/DDBJ databases">
        <title>Genomic Encyclopedia of Type Strains, Phase IV (KMG-IV): sequencing the most valuable type-strain genomes for metagenomic binning, comparative biology and taxonomic classification.</title>
        <authorList>
            <person name="Goeker M."/>
        </authorList>
    </citation>
    <scope>NUCLEOTIDE SEQUENCE [LARGE SCALE GENOMIC DNA]</scope>
    <source>
        <strain evidence="2 3">DSM 15049</strain>
    </source>
</reference>
<proteinExistence type="predicted"/>
<comment type="caution">
    <text evidence="2">The sequence shown here is derived from an EMBL/GenBank/DDBJ whole genome shotgun (WGS) entry which is preliminary data.</text>
</comment>
<protein>
    <submittedName>
        <fullName evidence="2">Uncharacterized protein</fullName>
    </submittedName>
</protein>